<evidence type="ECO:0000313" key="1">
    <source>
        <dbReference type="EMBL" id="CAK7227221.1"/>
    </source>
</evidence>
<proteinExistence type="predicted"/>
<organism evidence="1 2">
    <name type="scientific">Sporothrix bragantina</name>
    <dbReference type="NCBI Taxonomy" id="671064"/>
    <lineage>
        <taxon>Eukaryota</taxon>
        <taxon>Fungi</taxon>
        <taxon>Dikarya</taxon>
        <taxon>Ascomycota</taxon>
        <taxon>Pezizomycotina</taxon>
        <taxon>Sordariomycetes</taxon>
        <taxon>Sordariomycetidae</taxon>
        <taxon>Ophiostomatales</taxon>
        <taxon>Ophiostomataceae</taxon>
        <taxon>Sporothrix</taxon>
    </lineage>
</organism>
<accession>A0ABP0C6P3</accession>
<dbReference type="Proteomes" id="UP001642406">
    <property type="component" value="Unassembled WGS sequence"/>
</dbReference>
<keyword evidence="2" id="KW-1185">Reference proteome</keyword>
<sequence length="80" mass="8747">MGDGGVIRYRNSDAGRLLDIIIKVVPESHYADTEYSTIIKLPLGDRLGGTAGESVSDSYSWVEHTDSQTVIQAALAFRDF</sequence>
<reference evidence="1 2" key="1">
    <citation type="submission" date="2024-01" db="EMBL/GenBank/DDBJ databases">
        <authorList>
            <person name="Allen C."/>
            <person name="Tagirdzhanova G."/>
        </authorList>
    </citation>
    <scope>NUCLEOTIDE SEQUENCE [LARGE SCALE GENOMIC DNA]</scope>
</reference>
<gene>
    <name evidence="1" type="ORF">SBRCBS47491_006496</name>
</gene>
<dbReference type="EMBL" id="CAWUHC010000064">
    <property type="protein sequence ID" value="CAK7227221.1"/>
    <property type="molecule type" value="Genomic_DNA"/>
</dbReference>
<evidence type="ECO:0000313" key="2">
    <source>
        <dbReference type="Proteomes" id="UP001642406"/>
    </source>
</evidence>
<name>A0ABP0C6P3_9PEZI</name>
<protein>
    <submittedName>
        <fullName evidence="1">Uncharacterized protein</fullName>
    </submittedName>
</protein>
<comment type="caution">
    <text evidence="1">The sequence shown here is derived from an EMBL/GenBank/DDBJ whole genome shotgun (WGS) entry which is preliminary data.</text>
</comment>